<proteinExistence type="predicted"/>
<dbReference type="Gene3D" id="3.40.430.10">
    <property type="entry name" value="Dihydrofolate Reductase, subunit A"/>
    <property type="match status" value="1"/>
</dbReference>
<feature type="domain" description="Bacterial bifunctional deaminase-reductase C-terminal" evidence="1">
    <location>
        <begin position="5"/>
        <end position="180"/>
    </location>
</feature>
<dbReference type="Pfam" id="PF01872">
    <property type="entry name" value="RibD_C"/>
    <property type="match status" value="1"/>
</dbReference>
<dbReference type="EMBL" id="LT629749">
    <property type="protein sequence ID" value="SDS55138.1"/>
    <property type="molecule type" value="Genomic_DNA"/>
</dbReference>
<sequence>MTLRKLVVTQNITLDGVIDMAENWDNISARVAAGADEQVAALQEQAAESDALLVGRKTFTDLRGYWPNVEDDETGNTAHLNSVAKYVLSSTLTDPEWENSTIIRGLDDVRALQEESGQDIVVTGSIQLTHALIEAGLVDEYRLFVFPAIVGHGARLFEGSASLPPLQLLQSQSFANGVVLSTYAVQR</sequence>
<dbReference type="RefSeq" id="WP_091412462.1">
    <property type="nucleotide sequence ID" value="NZ_LT629749.1"/>
</dbReference>
<organism evidence="2 3">
    <name type="scientific">Friedmanniella luteola</name>
    <dbReference type="NCBI Taxonomy" id="546871"/>
    <lineage>
        <taxon>Bacteria</taxon>
        <taxon>Bacillati</taxon>
        <taxon>Actinomycetota</taxon>
        <taxon>Actinomycetes</taxon>
        <taxon>Propionibacteriales</taxon>
        <taxon>Nocardioidaceae</taxon>
        <taxon>Friedmanniella</taxon>
    </lineage>
</organism>
<accession>A0A1H1T4K5</accession>
<dbReference type="GO" id="GO:0008703">
    <property type="term" value="F:5-amino-6-(5-phosphoribosylamino)uracil reductase activity"/>
    <property type="evidence" value="ECO:0007669"/>
    <property type="project" value="InterPro"/>
</dbReference>
<dbReference type="PANTHER" id="PTHR38011">
    <property type="entry name" value="DIHYDROFOLATE REDUCTASE FAMILY PROTEIN (AFU_ORTHOLOGUE AFUA_8G06820)"/>
    <property type="match status" value="1"/>
</dbReference>
<dbReference type="GO" id="GO:0009231">
    <property type="term" value="P:riboflavin biosynthetic process"/>
    <property type="evidence" value="ECO:0007669"/>
    <property type="project" value="InterPro"/>
</dbReference>
<gene>
    <name evidence="2" type="ORF">SAMN04488543_1944</name>
</gene>
<reference evidence="2 3" key="1">
    <citation type="submission" date="2016-10" db="EMBL/GenBank/DDBJ databases">
        <authorList>
            <person name="de Groot N.N."/>
        </authorList>
    </citation>
    <scope>NUCLEOTIDE SEQUENCE [LARGE SCALE GENOMIC DNA]</scope>
    <source>
        <strain evidence="2 3">DSM 21741</strain>
    </source>
</reference>
<dbReference type="OrthoDB" id="3471498at2"/>
<dbReference type="SUPFAM" id="SSF53597">
    <property type="entry name" value="Dihydrofolate reductase-like"/>
    <property type="match status" value="1"/>
</dbReference>
<name>A0A1H1T4K5_9ACTN</name>
<evidence type="ECO:0000313" key="3">
    <source>
        <dbReference type="Proteomes" id="UP000199092"/>
    </source>
</evidence>
<dbReference type="PANTHER" id="PTHR38011:SF11">
    <property type="entry name" value="2,5-DIAMINO-6-RIBOSYLAMINO-4(3H)-PYRIMIDINONE 5'-PHOSPHATE REDUCTASE"/>
    <property type="match status" value="1"/>
</dbReference>
<keyword evidence="3" id="KW-1185">Reference proteome</keyword>
<dbReference type="InterPro" id="IPR002734">
    <property type="entry name" value="RibDG_C"/>
</dbReference>
<protein>
    <submittedName>
        <fullName evidence="2">Dihydrofolate reductase</fullName>
    </submittedName>
</protein>
<evidence type="ECO:0000259" key="1">
    <source>
        <dbReference type="Pfam" id="PF01872"/>
    </source>
</evidence>
<dbReference type="STRING" id="546871.SAMN04488543_1944"/>
<dbReference type="InterPro" id="IPR050765">
    <property type="entry name" value="Riboflavin_Biosynth_HTPR"/>
</dbReference>
<evidence type="ECO:0000313" key="2">
    <source>
        <dbReference type="EMBL" id="SDS55138.1"/>
    </source>
</evidence>
<dbReference type="InterPro" id="IPR024072">
    <property type="entry name" value="DHFR-like_dom_sf"/>
</dbReference>
<dbReference type="Proteomes" id="UP000199092">
    <property type="component" value="Chromosome I"/>
</dbReference>
<dbReference type="AlphaFoldDB" id="A0A1H1T4K5"/>